<dbReference type="Gene3D" id="2.10.25.10">
    <property type="entry name" value="Laminin"/>
    <property type="match status" value="3"/>
</dbReference>
<keyword evidence="11" id="KW-0472">Membrane</keyword>
<evidence type="ECO:0000313" key="19">
    <source>
        <dbReference type="Proteomes" id="UP000230750"/>
    </source>
</evidence>
<evidence type="ECO:0000256" key="15">
    <source>
        <dbReference type="RuleBase" id="RU000633"/>
    </source>
</evidence>
<feature type="signal peptide" evidence="16">
    <location>
        <begin position="1"/>
        <end position="24"/>
    </location>
</feature>
<evidence type="ECO:0000256" key="7">
    <source>
        <dbReference type="ARBA" id="ARBA00022737"/>
    </source>
</evidence>
<keyword evidence="12 14" id="KW-1015">Disulfide bond</keyword>
<comment type="subcellular location">
    <subcellularLocation>
        <location evidence="1 15">Cell membrane</location>
        <topology evidence="1 15">Single-pass type I membrane protein</topology>
    </subcellularLocation>
</comment>
<dbReference type="SMART" id="SM00187">
    <property type="entry name" value="INB"/>
    <property type="match status" value="1"/>
</dbReference>
<dbReference type="SUPFAM" id="SSF53300">
    <property type="entry name" value="vWA-like"/>
    <property type="match status" value="1"/>
</dbReference>
<feature type="domain" description="EGF-like" evidence="17">
    <location>
        <begin position="521"/>
        <end position="564"/>
    </location>
</feature>
<organism evidence="18 19">
    <name type="scientific">Stichopus japonicus</name>
    <name type="common">Sea cucumber</name>
    <dbReference type="NCBI Taxonomy" id="307972"/>
    <lineage>
        <taxon>Eukaryota</taxon>
        <taxon>Metazoa</taxon>
        <taxon>Echinodermata</taxon>
        <taxon>Eleutherozoa</taxon>
        <taxon>Echinozoa</taxon>
        <taxon>Holothuroidea</taxon>
        <taxon>Aspidochirotacea</taxon>
        <taxon>Aspidochirotida</taxon>
        <taxon>Stichopodidae</taxon>
        <taxon>Apostichopus</taxon>
    </lineage>
</organism>
<dbReference type="FunFam" id="2.10.25.10:FF:000036">
    <property type="entry name" value="Integrin beta"/>
    <property type="match status" value="1"/>
</dbReference>
<protein>
    <recommendedName>
        <fullName evidence="15">Integrin beta</fullName>
    </recommendedName>
</protein>
<evidence type="ECO:0000259" key="17">
    <source>
        <dbReference type="PROSITE" id="PS50026"/>
    </source>
</evidence>
<feature type="chain" id="PRO_5013930087" description="Integrin beta" evidence="16">
    <location>
        <begin position="25"/>
        <end position="610"/>
    </location>
</feature>
<keyword evidence="4 14" id="KW-0245">EGF-like domain</keyword>
<dbReference type="AlphaFoldDB" id="A0A2G8KNM3"/>
<evidence type="ECO:0000256" key="10">
    <source>
        <dbReference type="ARBA" id="ARBA00023037"/>
    </source>
</evidence>
<evidence type="ECO:0000256" key="4">
    <source>
        <dbReference type="ARBA" id="ARBA00022536"/>
    </source>
</evidence>
<dbReference type="Gene3D" id="2.60.40.1510">
    <property type="entry name" value="ntegrin, alpha v. Chain A, domain 3"/>
    <property type="match status" value="1"/>
</dbReference>
<accession>A0A2G8KNM3</accession>
<keyword evidence="9" id="KW-1133">Transmembrane helix</keyword>
<keyword evidence="5 15" id="KW-0812">Transmembrane</keyword>
<dbReference type="OrthoDB" id="410592at2759"/>
<evidence type="ECO:0000256" key="9">
    <source>
        <dbReference type="ARBA" id="ARBA00022989"/>
    </source>
</evidence>
<proteinExistence type="inferred from homology"/>
<dbReference type="STRING" id="307972.A0A2G8KNM3"/>
<keyword evidence="7" id="KW-0677">Repeat</keyword>
<dbReference type="InterPro" id="IPR057243">
    <property type="entry name" value="Integrin_I-EGF_CS"/>
</dbReference>
<evidence type="ECO:0000256" key="5">
    <source>
        <dbReference type="ARBA" id="ARBA00022692"/>
    </source>
</evidence>
<dbReference type="InterPro" id="IPR002369">
    <property type="entry name" value="Integrin_bsu_VWA"/>
</dbReference>
<sequence>MINALRVLMLSLDALALRPRASLALSPDRALILKSFLKQSNCNKTIGRPSSIEYIQNAALQDPVYENDDDEEPIEQAVPIQPQEVKIVLRPGDTQTIRVGVRQVNDYPVDLYYLMDLSHSMKDDLKNLHTLGSLLATEMKKITRSFTLGFGSFVDKPVAPYSAAEIIQSGNPPCTGCAPAYGFRNELPLNRNTTLFDQKVKSTLISSNQDDAEGTLDAIAQAALCTEDIGWRNESRRLLLVTSDDTFHIEGDGKMAGILRPFDGKCHLVNNEYAKTKYYDYPSIGQVNDVLVSNNIISIFATSGLEALYRNLSIALQGSTFSQLRSDSTNIVQIVSSKYREITESIQISDTSPEGTELRYRVNCSGEARWLQPGEKPECGRIHAGDQISLEVEVKATKCINQRFEIYPIGFERHLQVHVEVICNCSCESEPDVSTTECTGGNGNRDCGVCQCLPGYYGDQCECTAENEENQDQKLNDLKCKPDNDTTVLCSGRGECICGECRCNQPANAGVIISGTYCECNNQGCDLANGEVCGGPERGECVCALDGRTNECQCRPGYTGDKCDCPTQTESCRANNGLICNAIGECKCGKCICEKSPKLLDLDADDMCVV</sequence>
<dbReference type="InterPro" id="IPR036465">
    <property type="entry name" value="vWFA_dom_sf"/>
</dbReference>
<evidence type="ECO:0000313" key="18">
    <source>
        <dbReference type="EMBL" id="PIK49550.1"/>
    </source>
</evidence>
<comment type="similarity">
    <text evidence="2 15">Belongs to the integrin beta chain family.</text>
</comment>
<dbReference type="EMBL" id="MRZV01000460">
    <property type="protein sequence ID" value="PIK49550.1"/>
    <property type="molecule type" value="Genomic_DNA"/>
</dbReference>
<evidence type="ECO:0000256" key="16">
    <source>
        <dbReference type="SAM" id="SignalP"/>
    </source>
</evidence>
<keyword evidence="8 15" id="KW-0130">Cell adhesion</keyword>
<name>A0A2G8KNM3_STIJA</name>
<dbReference type="PROSITE" id="PS00022">
    <property type="entry name" value="EGF_1"/>
    <property type="match status" value="1"/>
</dbReference>
<dbReference type="GO" id="GO:0007160">
    <property type="term" value="P:cell-matrix adhesion"/>
    <property type="evidence" value="ECO:0007669"/>
    <property type="project" value="TreeGrafter"/>
</dbReference>
<keyword evidence="13" id="KW-0325">Glycoprotein</keyword>
<evidence type="ECO:0000256" key="14">
    <source>
        <dbReference type="PROSITE-ProRule" id="PRU00076"/>
    </source>
</evidence>
<dbReference type="PRINTS" id="PR01186">
    <property type="entry name" value="INTEGRINB"/>
</dbReference>
<dbReference type="InterPro" id="IPR032695">
    <property type="entry name" value="Integrin_dom_sf"/>
</dbReference>
<evidence type="ECO:0000256" key="11">
    <source>
        <dbReference type="ARBA" id="ARBA00023136"/>
    </source>
</evidence>
<evidence type="ECO:0000256" key="3">
    <source>
        <dbReference type="ARBA" id="ARBA00022475"/>
    </source>
</evidence>
<dbReference type="InterPro" id="IPR000742">
    <property type="entry name" value="EGF"/>
</dbReference>
<comment type="caution">
    <text evidence="18">The sequence shown here is derived from an EMBL/GenBank/DDBJ whole genome shotgun (WGS) entry which is preliminary data.</text>
</comment>
<dbReference type="GO" id="GO:0007229">
    <property type="term" value="P:integrin-mediated signaling pathway"/>
    <property type="evidence" value="ECO:0007669"/>
    <property type="project" value="UniProtKB-KW"/>
</dbReference>
<evidence type="ECO:0000256" key="2">
    <source>
        <dbReference type="ARBA" id="ARBA00007449"/>
    </source>
</evidence>
<dbReference type="PROSITE" id="PS00243">
    <property type="entry name" value="I_EGF_1"/>
    <property type="match status" value="1"/>
</dbReference>
<dbReference type="Proteomes" id="UP000230750">
    <property type="component" value="Unassembled WGS sequence"/>
</dbReference>
<gene>
    <name evidence="18" type="ORF">BSL78_13568</name>
</gene>
<dbReference type="GO" id="GO:0009986">
    <property type="term" value="C:cell surface"/>
    <property type="evidence" value="ECO:0007669"/>
    <property type="project" value="TreeGrafter"/>
</dbReference>
<evidence type="ECO:0000256" key="8">
    <source>
        <dbReference type="ARBA" id="ARBA00022889"/>
    </source>
</evidence>
<keyword evidence="6 16" id="KW-0732">Signal</keyword>
<dbReference type="PANTHER" id="PTHR10082:SF60">
    <property type="entry name" value="INTEGRIN BETA-PS"/>
    <property type="match status" value="1"/>
</dbReference>
<dbReference type="GO" id="GO:0008305">
    <property type="term" value="C:integrin complex"/>
    <property type="evidence" value="ECO:0007669"/>
    <property type="project" value="TreeGrafter"/>
</dbReference>
<reference evidence="18 19" key="1">
    <citation type="journal article" date="2017" name="PLoS Biol.">
        <title>The sea cucumber genome provides insights into morphological evolution and visceral regeneration.</title>
        <authorList>
            <person name="Zhang X."/>
            <person name="Sun L."/>
            <person name="Yuan J."/>
            <person name="Sun Y."/>
            <person name="Gao Y."/>
            <person name="Zhang L."/>
            <person name="Li S."/>
            <person name="Dai H."/>
            <person name="Hamel J.F."/>
            <person name="Liu C."/>
            <person name="Yu Y."/>
            <person name="Liu S."/>
            <person name="Lin W."/>
            <person name="Guo K."/>
            <person name="Jin S."/>
            <person name="Xu P."/>
            <person name="Storey K.B."/>
            <person name="Huan P."/>
            <person name="Zhang T."/>
            <person name="Zhou Y."/>
            <person name="Zhang J."/>
            <person name="Lin C."/>
            <person name="Li X."/>
            <person name="Xing L."/>
            <person name="Huo D."/>
            <person name="Sun M."/>
            <person name="Wang L."/>
            <person name="Mercier A."/>
            <person name="Li F."/>
            <person name="Yang H."/>
            <person name="Xiang J."/>
        </authorList>
    </citation>
    <scope>NUCLEOTIDE SEQUENCE [LARGE SCALE GENOMIC DNA]</scope>
    <source>
        <strain evidence="18">Shaxun</strain>
        <tissue evidence="18">Muscle</tissue>
    </source>
</reference>
<dbReference type="GO" id="GO:0016477">
    <property type="term" value="P:cell migration"/>
    <property type="evidence" value="ECO:0007669"/>
    <property type="project" value="TreeGrafter"/>
</dbReference>
<dbReference type="FunFam" id="3.40.50.410:FF:000002">
    <property type="entry name" value="Integrin beta"/>
    <property type="match status" value="1"/>
</dbReference>
<feature type="disulfide bond" evidence="14">
    <location>
        <begin position="554"/>
        <end position="563"/>
    </location>
</feature>
<dbReference type="GO" id="GO:0005925">
    <property type="term" value="C:focal adhesion"/>
    <property type="evidence" value="ECO:0007669"/>
    <property type="project" value="TreeGrafter"/>
</dbReference>
<evidence type="ECO:0000256" key="13">
    <source>
        <dbReference type="ARBA" id="ARBA00023180"/>
    </source>
</evidence>
<dbReference type="InterPro" id="IPR015812">
    <property type="entry name" value="Integrin_bsu"/>
</dbReference>
<dbReference type="Pfam" id="PF23105">
    <property type="entry name" value="EGF_integrin"/>
    <property type="match status" value="1"/>
</dbReference>
<dbReference type="InterPro" id="IPR057073">
    <property type="entry name" value="EGF_integrin_2"/>
</dbReference>
<keyword evidence="19" id="KW-1185">Reference proteome</keyword>
<dbReference type="PROSITE" id="PS50026">
    <property type="entry name" value="EGF_3"/>
    <property type="match status" value="1"/>
</dbReference>
<dbReference type="GO" id="GO:0033627">
    <property type="term" value="P:cell adhesion mediated by integrin"/>
    <property type="evidence" value="ECO:0007669"/>
    <property type="project" value="TreeGrafter"/>
</dbReference>
<dbReference type="Pfam" id="PF00362">
    <property type="entry name" value="Integrin_beta"/>
    <property type="match status" value="1"/>
</dbReference>
<dbReference type="Gene3D" id="3.40.50.410">
    <property type="entry name" value="von Willebrand factor, type A domain"/>
    <property type="match status" value="1"/>
</dbReference>
<dbReference type="SUPFAM" id="SSF69179">
    <property type="entry name" value="Integrin domains"/>
    <property type="match status" value="1"/>
</dbReference>
<dbReference type="GO" id="GO:0005178">
    <property type="term" value="F:integrin binding"/>
    <property type="evidence" value="ECO:0007669"/>
    <property type="project" value="TreeGrafter"/>
</dbReference>
<comment type="caution">
    <text evidence="14">Lacks conserved residue(s) required for the propagation of feature annotation.</text>
</comment>
<evidence type="ECO:0000256" key="1">
    <source>
        <dbReference type="ARBA" id="ARBA00004251"/>
    </source>
</evidence>
<keyword evidence="10 15" id="KW-0401">Integrin</keyword>
<evidence type="ECO:0000256" key="6">
    <source>
        <dbReference type="ARBA" id="ARBA00022729"/>
    </source>
</evidence>
<keyword evidence="3" id="KW-1003">Cell membrane</keyword>
<dbReference type="GO" id="GO:0098609">
    <property type="term" value="P:cell-cell adhesion"/>
    <property type="evidence" value="ECO:0007669"/>
    <property type="project" value="TreeGrafter"/>
</dbReference>
<dbReference type="PANTHER" id="PTHR10082">
    <property type="entry name" value="INTEGRIN BETA SUBUNIT"/>
    <property type="match status" value="1"/>
</dbReference>
<evidence type="ECO:0000256" key="12">
    <source>
        <dbReference type="ARBA" id="ARBA00023157"/>
    </source>
</evidence>